<dbReference type="PANTHER" id="PTHR37431:SF6">
    <property type="entry name" value="PROTEIN CBG06927"/>
    <property type="match status" value="1"/>
</dbReference>
<evidence type="ECO:0000313" key="4">
    <source>
        <dbReference type="WBParaSite" id="SMUV_0000487601-mRNA-1"/>
    </source>
</evidence>
<feature type="chain" id="PRO_5005893228" evidence="1">
    <location>
        <begin position="27"/>
        <end position="236"/>
    </location>
</feature>
<dbReference type="PANTHER" id="PTHR37431">
    <property type="entry name" value="PROTEIN CBG06927"/>
    <property type="match status" value="1"/>
</dbReference>
<dbReference type="WBParaSite" id="SMUV_0000487601-mRNA-1">
    <property type="protein sequence ID" value="SMUV_0000487601-mRNA-1"/>
    <property type="gene ID" value="SMUV_0000487601"/>
</dbReference>
<sequence length="236" mass="26722">MILSMRCSSVFILLSVFTAFAELIEAQMEKCDAAAEKEVSDCLQPMLRFADKLEEDGNEMHFAWYGNAISRELCQIYEQFKSCANTVDCISRTVNAMNASYGYMCGVGYALFKKHSNCFAEVETIDNYIICKNMASEAISKTNTFKIENNLQSYYDVSNLALFVIDVWTELWGKRRVKFGSSSDNSTELCDSMKRYLKCSKPIIKEHCGSEAWTFVNTVTRNSLKAGIPRCNDIGQ</sequence>
<dbReference type="AlphaFoldDB" id="A0A0N5AK66"/>
<feature type="signal peptide" evidence="1">
    <location>
        <begin position="1"/>
        <end position="26"/>
    </location>
</feature>
<dbReference type="Pfam" id="PF01579">
    <property type="entry name" value="DUF19"/>
    <property type="match status" value="1"/>
</dbReference>
<feature type="domain" description="T20D4.11-like" evidence="2">
    <location>
        <begin position="31"/>
        <end position="223"/>
    </location>
</feature>
<keyword evidence="3" id="KW-1185">Reference proteome</keyword>
<evidence type="ECO:0000256" key="1">
    <source>
        <dbReference type="SAM" id="SignalP"/>
    </source>
</evidence>
<reference evidence="4" key="1">
    <citation type="submission" date="2017-02" db="UniProtKB">
        <authorList>
            <consortium name="WormBaseParasite"/>
        </authorList>
    </citation>
    <scope>IDENTIFICATION</scope>
</reference>
<proteinExistence type="predicted"/>
<organism evidence="3 4">
    <name type="scientific">Syphacia muris</name>
    <dbReference type="NCBI Taxonomy" id="451379"/>
    <lineage>
        <taxon>Eukaryota</taxon>
        <taxon>Metazoa</taxon>
        <taxon>Ecdysozoa</taxon>
        <taxon>Nematoda</taxon>
        <taxon>Chromadorea</taxon>
        <taxon>Rhabditida</taxon>
        <taxon>Spirurina</taxon>
        <taxon>Oxyuridomorpha</taxon>
        <taxon>Oxyuroidea</taxon>
        <taxon>Oxyuridae</taxon>
        <taxon>Syphacia</taxon>
    </lineage>
</organism>
<evidence type="ECO:0000259" key="2">
    <source>
        <dbReference type="Pfam" id="PF01579"/>
    </source>
</evidence>
<evidence type="ECO:0000313" key="3">
    <source>
        <dbReference type="Proteomes" id="UP000046393"/>
    </source>
</evidence>
<keyword evidence="1" id="KW-0732">Signal</keyword>
<dbReference type="Proteomes" id="UP000046393">
    <property type="component" value="Unplaced"/>
</dbReference>
<dbReference type="InterPro" id="IPR002542">
    <property type="entry name" value="T20D4.11-like_dom"/>
</dbReference>
<name>A0A0N5AK66_9BILA</name>
<accession>A0A0N5AK66</accession>
<protein>
    <submittedName>
        <fullName evidence="4">DUF19 domain-containing protein</fullName>
    </submittedName>
</protein>